<organism evidence="1 2">
    <name type="scientific">marine gamma proteobacterium HTCC2143</name>
    <dbReference type="NCBI Taxonomy" id="247633"/>
    <lineage>
        <taxon>Bacteria</taxon>
        <taxon>Pseudomonadati</taxon>
        <taxon>Pseudomonadota</taxon>
        <taxon>Gammaproteobacteria</taxon>
        <taxon>Cellvibrionales</taxon>
        <taxon>Spongiibacteraceae</taxon>
        <taxon>BD1-7 clade</taxon>
    </lineage>
</organism>
<evidence type="ECO:0000313" key="2">
    <source>
        <dbReference type="Proteomes" id="UP000004931"/>
    </source>
</evidence>
<accession>A0YH79</accession>
<sequence length="89" mass="9939">MLIRVNGLIAIVRNFLSHGGCMLNLVLPFGILFETHRLGSFEQSVRFQWNMDPSRWMLSGQSGTAVADARAMNEGEFYDTDDKIGMASV</sequence>
<proteinExistence type="predicted"/>
<dbReference type="AlphaFoldDB" id="A0YH79"/>
<keyword evidence="2" id="KW-1185">Reference proteome</keyword>
<gene>
    <name evidence="1" type="ORF">GP2143_12164</name>
</gene>
<dbReference type="Proteomes" id="UP000004931">
    <property type="component" value="Unassembled WGS sequence"/>
</dbReference>
<name>A0YH79_9GAMM</name>
<protein>
    <submittedName>
        <fullName evidence="1">Uncharacterized protein</fullName>
    </submittedName>
</protein>
<reference evidence="1 2" key="1">
    <citation type="journal article" date="2010" name="J. Bacteriol.">
        <title>Genome sequence of the oligotrophic marine Gammaproteobacterium HTCC2143, isolated from the Oregon Coast.</title>
        <authorList>
            <person name="Oh H.M."/>
            <person name="Kang I."/>
            <person name="Ferriera S."/>
            <person name="Giovannoni S.J."/>
            <person name="Cho J.C."/>
        </authorList>
    </citation>
    <scope>NUCLEOTIDE SEQUENCE [LARGE SCALE GENOMIC DNA]</scope>
    <source>
        <strain evidence="1 2">HTCC2143</strain>
    </source>
</reference>
<comment type="caution">
    <text evidence="1">The sequence shown here is derived from an EMBL/GenBank/DDBJ whole genome shotgun (WGS) entry which is preliminary data.</text>
</comment>
<dbReference type="Gene3D" id="3.10.129.10">
    <property type="entry name" value="Hotdog Thioesterase"/>
    <property type="match status" value="1"/>
</dbReference>
<evidence type="ECO:0000313" key="1">
    <source>
        <dbReference type="EMBL" id="EAW29847.1"/>
    </source>
</evidence>
<dbReference type="EMBL" id="AAVT01000014">
    <property type="protein sequence ID" value="EAW29847.1"/>
    <property type="molecule type" value="Genomic_DNA"/>
</dbReference>